<feature type="domain" description="Alpha/beta hydrolase fold-3" evidence="2">
    <location>
        <begin position="160"/>
        <end position="281"/>
    </location>
</feature>
<comment type="caution">
    <text evidence="3">The sequence shown here is derived from an EMBL/GenBank/DDBJ whole genome shotgun (WGS) entry which is preliminary data.</text>
</comment>
<dbReference type="InterPro" id="IPR029058">
    <property type="entry name" value="AB_hydrolase_fold"/>
</dbReference>
<evidence type="ECO:0000256" key="1">
    <source>
        <dbReference type="PROSITE-ProRule" id="PRU10038"/>
    </source>
</evidence>
<dbReference type="InterPro" id="IPR013094">
    <property type="entry name" value="AB_hydrolase_3"/>
</dbReference>
<dbReference type="GO" id="GO:0019433">
    <property type="term" value="P:triglyceride catabolic process"/>
    <property type="evidence" value="ECO:0007669"/>
    <property type="project" value="TreeGrafter"/>
</dbReference>
<reference evidence="3 4" key="1">
    <citation type="submission" date="2019-02" db="EMBL/GenBank/DDBJ databases">
        <title>Genome sequencing of the rare red list fungi Phellinidium pouzarii.</title>
        <authorList>
            <person name="Buettner E."/>
            <person name="Kellner H."/>
        </authorList>
    </citation>
    <scope>NUCLEOTIDE SEQUENCE [LARGE SCALE GENOMIC DNA]</scope>
    <source>
        <strain evidence="3 4">DSM 108285</strain>
    </source>
</reference>
<evidence type="ECO:0000259" key="2">
    <source>
        <dbReference type="Pfam" id="PF07859"/>
    </source>
</evidence>
<dbReference type="SUPFAM" id="SSF53474">
    <property type="entry name" value="alpha/beta-Hydrolases"/>
    <property type="match status" value="1"/>
</dbReference>
<dbReference type="GO" id="GO:0004771">
    <property type="term" value="F:sterol ester esterase activity"/>
    <property type="evidence" value="ECO:0007669"/>
    <property type="project" value="TreeGrafter"/>
</dbReference>
<accession>A0A4S4KX95</accession>
<dbReference type="Pfam" id="PF07859">
    <property type="entry name" value="Abhydrolase_3"/>
    <property type="match status" value="1"/>
</dbReference>
<feature type="active site" evidence="1">
    <location>
        <position position="240"/>
    </location>
</feature>
<dbReference type="GO" id="GO:0005829">
    <property type="term" value="C:cytosol"/>
    <property type="evidence" value="ECO:0007669"/>
    <property type="project" value="TreeGrafter"/>
</dbReference>
<sequence>MLFTFSAFYALRNIDKLFGLDAAPNNSGQLYSREYNRATWIVTGLDAGFATAMSIRPKWLRDICSIIFSAYYMVRGDDADSKVHRLRELCTLDVLRVTWDKTNNNPYLRALSSPYRIPVPIRRQFRIPRPKHSTYTRPIDTWLFFSGSEDDLQTATELILDFPGGGFVAMGPMHHEERLRAWAKKTGKPVLSVEYGKAPEFPYPYAIEEGFDLYCVLVESAGRILGMSGTKFTVVVSGDSAGGNIAANVVFKIIETVSTDSPVSTLSLPRPAGLALAYAALNFSFGAWICPSNPTPTPSSTSLAGLKLANGSGAPPSVSSTLPPIAKVVVGSLDEEKRKNRVGFADDAELTDGDVYQWDSSKNVVYQQAHASLFERHQAVHKALGSGASTFASEKARISQIAGGRLTMSSKAGYIHDRIITASMVSHLVVMSFLSKPFRLRKG</sequence>
<dbReference type="InterPro" id="IPR033140">
    <property type="entry name" value="Lipase_GDXG_put_SER_AS"/>
</dbReference>
<protein>
    <recommendedName>
        <fullName evidence="2">Alpha/beta hydrolase fold-3 domain-containing protein</fullName>
    </recommendedName>
</protein>
<gene>
    <name evidence="3" type="ORF">EW145_g6259</name>
</gene>
<dbReference type="PROSITE" id="PS01174">
    <property type="entry name" value="LIPASE_GDXG_SER"/>
    <property type="match status" value="1"/>
</dbReference>
<keyword evidence="4" id="KW-1185">Reference proteome</keyword>
<dbReference type="OrthoDB" id="5570009at2759"/>
<dbReference type="AlphaFoldDB" id="A0A4S4KX95"/>
<proteinExistence type="predicted"/>
<organism evidence="3 4">
    <name type="scientific">Phellinidium pouzarii</name>
    <dbReference type="NCBI Taxonomy" id="167371"/>
    <lineage>
        <taxon>Eukaryota</taxon>
        <taxon>Fungi</taxon>
        <taxon>Dikarya</taxon>
        <taxon>Basidiomycota</taxon>
        <taxon>Agaricomycotina</taxon>
        <taxon>Agaricomycetes</taxon>
        <taxon>Hymenochaetales</taxon>
        <taxon>Hymenochaetaceae</taxon>
        <taxon>Phellinidium</taxon>
    </lineage>
</organism>
<evidence type="ECO:0000313" key="4">
    <source>
        <dbReference type="Proteomes" id="UP000308199"/>
    </source>
</evidence>
<dbReference type="PANTHER" id="PTHR23025:SF3">
    <property type="entry name" value="HORMONE-SENSITIVE LIPASE"/>
    <property type="match status" value="1"/>
</dbReference>
<dbReference type="PANTHER" id="PTHR23025">
    <property type="entry name" value="TRIACYLGLYCEROL LIPASE"/>
    <property type="match status" value="1"/>
</dbReference>
<dbReference type="Gene3D" id="3.40.50.1820">
    <property type="entry name" value="alpha/beta hydrolase"/>
    <property type="match status" value="1"/>
</dbReference>
<dbReference type="GO" id="GO:0004806">
    <property type="term" value="F:triacylglycerol lipase activity"/>
    <property type="evidence" value="ECO:0007669"/>
    <property type="project" value="TreeGrafter"/>
</dbReference>
<evidence type="ECO:0000313" key="3">
    <source>
        <dbReference type="EMBL" id="THH03434.1"/>
    </source>
</evidence>
<dbReference type="Proteomes" id="UP000308199">
    <property type="component" value="Unassembled WGS sequence"/>
</dbReference>
<name>A0A4S4KX95_9AGAM</name>
<dbReference type="EMBL" id="SGPK01000454">
    <property type="protein sequence ID" value="THH03434.1"/>
    <property type="molecule type" value="Genomic_DNA"/>
</dbReference>